<comment type="caution">
    <text evidence="2">The sequence shown here is derived from an EMBL/GenBank/DDBJ whole genome shotgun (WGS) entry which is preliminary data.</text>
</comment>
<evidence type="ECO:0008006" key="4">
    <source>
        <dbReference type="Google" id="ProtNLM"/>
    </source>
</evidence>
<dbReference type="EMBL" id="JABBWD010000008">
    <property type="protein sequence ID" value="KAG1780697.1"/>
    <property type="molecule type" value="Genomic_DNA"/>
</dbReference>
<sequence>MGLKAICGRLVCVALHIAITPKKCHLPSLLSDNDILLISTSRLVYRGWTRLLWWEDAWAAFALISDGCLPAMDLDPYLNEILTLLHCRAARMSIIFSIVRIANSSGCKYQKWITYLITVSFVCMWTAILVQKVNTCIYACQMTLSWFPAADVVADVSLIVVPLQFWKNIRLSRNSKILILSAFGASLLITVIAIPQSIILFQSASETTLIMAHIKAAVSLIICNLLVIVTLAYRVCWKETLYPGQTFGSPIIFTSVIPAQTTVNAISMASPSVQEGTTQDN</sequence>
<evidence type="ECO:0000313" key="3">
    <source>
        <dbReference type="Proteomes" id="UP000714275"/>
    </source>
</evidence>
<keyword evidence="1" id="KW-1133">Transmembrane helix</keyword>
<dbReference type="AlphaFoldDB" id="A0A9P7A1M3"/>
<name>A0A9P7A1M3_9AGAM</name>
<keyword evidence="3" id="KW-1185">Reference proteome</keyword>
<organism evidence="2 3">
    <name type="scientific">Suillus placidus</name>
    <dbReference type="NCBI Taxonomy" id="48579"/>
    <lineage>
        <taxon>Eukaryota</taxon>
        <taxon>Fungi</taxon>
        <taxon>Dikarya</taxon>
        <taxon>Basidiomycota</taxon>
        <taxon>Agaricomycotina</taxon>
        <taxon>Agaricomycetes</taxon>
        <taxon>Agaricomycetidae</taxon>
        <taxon>Boletales</taxon>
        <taxon>Suillineae</taxon>
        <taxon>Suillaceae</taxon>
        <taxon>Suillus</taxon>
    </lineage>
</organism>
<reference evidence="2" key="1">
    <citation type="journal article" date="2020" name="New Phytol.">
        <title>Comparative genomics reveals dynamic genome evolution in host specialist ectomycorrhizal fungi.</title>
        <authorList>
            <person name="Lofgren L.A."/>
            <person name="Nguyen N.H."/>
            <person name="Vilgalys R."/>
            <person name="Ruytinx J."/>
            <person name="Liao H.L."/>
            <person name="Branco S."/>
            <person name="Kuo A."/>
            <person name="LaButti K."/>
            <person name="Lipzen A."/>
            <person name="Andreopoulos W."/>
            <person name="Pangilinan J."/>
            <person name="Riley R."/>
            <person name="Hundley H."/>
            <person name="Na H."/>
            <person name="Barry K."/>
            <person name="Grigoriev I.V."/>
            <person name="Stajich J.E."/>
            <person name="Kennedy P.G."/>
        </authorList>
    </citation>
    <scope>NUCLEOTIDE SEQUENCE</scope>
    <source>
        <strain evidence="2">DOB743</strain>
    </source>
</reference>
<feature type="transmembrane region" description="Helical" evidence="1">
    <location>
        <begin position="177"/>
        <end position="198"/>
    </location>
</feature>
<accession>A0A9P7A1M3</accession>
<protein>
    <recommendedName>
        <fullName evidence="4">Integral membrane protein</fullName>
    </recommendedName>
</protein>
<keyword evidence="1" id="KW-0472">Membrane</keyword>
<feature type="transmembrane region" description="Helical" evidence="1">
    <location>
        <begin position="112"/>
        <end position="131"/>
    </location>
</feature>
<proteinExistence type="predicted"/>
<feature type="transmembrane region" description="Helical" evidence="1">
    <location>
        <begin position="210"/>
        <end position="233"/>
    </location>
</feature>
<gene>
    <name evidence="2" type="ORF">EV702DRAFT_1042930</name>
</gene>
<dbReference type="Proteomes" id="UP000714275">
    <property type="component" value="Unassembled WGS sequence"/>
</dbReference>
<feature type="transmembrane region" description="Helical" evidence="1">
    <location>
        <begin position="143"/>
        <end position="165"/>
    </location>
</feature>
<dbReference type="OrthoDB" id="444631at2759"/>
<evidence type="ECO:0000256" key="1">
    <source>
        <dbReference type="SAM" id="Phobius"/>
    </source>
</evidence>
<evidence type="ECO:0000313" key="2">
    <source>
        <dbReference type="EMBL" id="KAG1780697.1"/>
    </source>
</evidence>
<keyword evidence="1" id="KW-0812">Transmembrane</keyword>